<feature type="non-terminal residue" evidence="1">
    <location>
        <position position="122"/>
    </location>
</feature>
<dbReference type="PANTHER" id="PTHR13833">
    <property type="match status" value="1"/>
</dbReference>
<dbReference type="EMBL" id="UINC01076265">
    <property type="protein sequence ID" value="SVC15270.1"/>
    <property type="molecule type" value="Genomic_DNA"/>
</dbReference>
<feature type="non-terminal residue" evidence="1">
    <location>
        <position position="1"/>
    </location>
</feature>
<accession>A0A382JT45</accession>
<sequence length="122" mass="12801">VTTFAGSGQGSADGTGTSAKFYYPRGITTDGTNLYVSEDNHKIRKIKISTGVVTTFAGSGSMGSTDGTSTSASFFHPYGITVDGTNLYLAGFYSHKIRKISLWGTATADVAMHNLDDDTDVA</sequence>
<proteinExistence type="predicted"/>
<dbReference type="SUPFAM" id="SSF63825">
    <property type="entry name" value="YWTD domain"/>
    <property type="match status" value="1"/>
</dbReference>
<dbReference type="InterPro" id="IPR011042">
    <property type="entry name" value="6-blade_b-propeller_TolB-like"/>
</dbReference>
<dbReference type="PANTHER" id="PTHR13833:SF71">
    <property type="entry name" value="NHL DOMAIN-CONTAINING PROTEIN"/>
    <property type="match status" value="1"/>
</dbReference>
<dbReference type="Gene3D" id="2.120.10.30">
    <property type="entry name" value="TolB, C-terminal domain"/>
    <property type="match status" value="1"/>
</dbReference>
<gene>
    <name evidence="1" type="ORF">METZ01_LOCUS268124</name>
</gene>
<name>A0A382JT45_9ZZZZ</name>
<dbReference type="AlphaFoldDB" id="A0A382JT45"/>
<protein>
    <submittedName>
        <fullName evidence="1">Uncharacterized protein</fullName>
    </submittedName>
</protein>
<reference evidence="1" key="1">
    <citation type="submission" date="2018-05" db="EMBL/GenBank/DDBJ databases">
        <authorList>
            <person name="Lanie J.A."/>
            <person name="Ng W.-L."/>
            <person name="Kazmierczak K.M."/>
            <person name="Andrzejewski T.M."/>
            <person name="Davidsen T.M."/>
            <person name="Wayne K.J."/>
            <person name="Tettelin H."/>
            <person name="Glass J.I."/>
            <person name="Rusch D."/>
            <person name="Podicherti R."/>
            <person name="Tsui H.-C.T."/>
            <person name="Winkler M.E."/>
        </authorList>
    </citation>
    <scope>NUCLEOTIDE SEQUENCE</scope>
</reference>
<organism evidence="1">
    <name type="scientific">marine metagenome</name>
    <dbReference type="NCBI Taxonomy" id="408172"/>
    <lineage>
        <taxon>unclassified sequences</taxon>
        <taxon>metagenomes</taxon>
        <taxon>ecological metagenomes</taxon>
    </lineage>
</organism>
<evidence type="ECO:0000313" key="1">
    <source>
        <dbReference type="EMBL" id="SVC15270.1"/>
    </source>
</evidence>